<dbReference type="SUPFAM" id="SSF50182">
    <property type="entry name" value="Sm-like ribonucleoproteins"/>
    <property type="match status" value="1"/>
</dbReference>
<feature type="compositionally biased region" description="Low complexity" evidence="3">
    <location>
        <begin position="1"/>
        <end position="30"/>
    </location>
</feature>
<evidence type="ECO:0000256" key="1">
    <source>
        <dbReference type="ARBA" id="ARBA00006850"/>
    </source>
</evidence>
<dbReference type="GO" id="GO:0005688">
    <property type="term" value="C:U6 snRNP"/>
    <property type="evidence" value="ECO:0007669"/>
    <property type="project" value="TreeGrafter"/>
</dbReference>
<dbReference type="OrthoDB" id="2146at2759"/>
<dbReference type="GO" id="GO:0097526">
    <property type="term" value="C:spliceosomal tri-snRNP complex"/>
    <property type="evidence" value="ECO:0007669"/>
    <property type="project" value="TreeGrafter"/>
</dbReference>
<keyword evidence="6" id="KW-1185">Reference proteome</keyword>
<dbReference type="GO" id="GO:0071013">
    <property type="term" value="C:catalytic step 2 spliceosome"/>
    <property type="evidence" value="ECO:0007669"/>
    <property type="project" value="TreeGrafter"/>
</dbReference>
<dbReference type="InterPro" id="IPR047575">
    <property type="entry name" value="Sm"/>
</dbReference>
<dbReference type="InterPro" id="IPR010920">
    <property type="entry name" value="LSM_dom_sf"/>
</dbReference>
<dbReference type="GO" id="GO:0003723">
    <property type="term" value="F:RNA binding"/>
    <property type="evidence" value="ECO:0007669"/>
    <property type="project" value="InterPro"/>
</dbReference>
<dbReference type="GO" id="GO:1990726">
    <property type="term" value="C:Lsm1-7-Pat1 complex"/>
    <property type="evidence" value="ECO:0007669"/>
    <property type="project" value="TreeGrafter"/>
</dbReference>
<dbReference type="PROSITE" id="PS52002">
    <property type="entry name" value="SM"/>
    <property type="match status" value="1"/>
</dbReference>
<comment type="similarity">
    <text evidence="1">Belongs to the snRNP Sm proteins family.</text>
</comment>
<gene>
    <name evidence="5" type="ORF">OSB1V03_LOCUS21897</name>
</gene>
<evidence type="ECO:0000313" key="5">
    <source>
        <dbReference type="EMBL" id="CAD7648368.1"/>
    </source>
</evidence>
<proteinExistence type="inferred from homology"/>
<evidence type="ECO:0000313" key="6">
    <source>
        <dbReference type="Proteomes" id="UP000759131"/>
    </source>
</evidence>
<dbReference type="InterPro" id="IPR044641">
    <property type="entry name" value="Lsm7/SmG-like"/>
</dbReference>
<dbReference type="Pfam" id="PF01423">
    <property type="entry name" value="LSM"/>
    <property type="match status" value="1"/>
</dbReference>
<dbReference type="PANTHER" id="PTHR10553">
    <property type="entry name" value="SMALL NUCLEAR RIBONUCLEOPROTEIN"/>
    <property type="match status" value="1"/>
</dbReference>
<dbReference type="EMBL" id="OC897760">
    <property type="protein sequence ID" value="CAD7648368.1"/>
    <property type="molecule type" value="Genomic_DNA"/>
</dbReference>
<name>A0A7R9LUU0_9ACAR</name>
<dbReference type="PANTHER" id="PTHR10553:SF5">
    <property type="entry name" value="U6 SNRNA-ASSOCIATED SM-LIKE PROTEIN LSM7"/>
    <property type="match status" value="1"/>
</dbReference>
<accession>A0A7R9LUU0</accession>
<dbReference type="InterPro" id="IPR001163">
    <property type="entry name" value="Sm_dom_euk/arc"/>
</dbReference>
<evidence type="ECO:0000256" key="3">
    <source>
        <dbReference type="SAM" id="MobiDB-lite"/>
    </source>
</evidence>
<evidence type="ECO:0000259" key="4">
    <source>
        <dbReference type="PROSITE" id="PS52002"/>
    </source>
</evidence>
<protein>
    <recommendedName>
        <fullName evidence="4">Sm domain-containing protein</fullName>
    </recommendedName>
</protein>
<organism evidence="5">
    <name type="scientific">Medioppia subpectinata</name>
    <dbReference type="NCBI Taxonomy" id="1979941"/>
    <lineage>
        <taxon>Eukaryota</taxon>
        <taxon>Metazoa</taxon>
        <taxon>Ecdysozoa</taxon>
        <taxon>Arthropoda</taxon>
        <taxon>Chelicerata</taxon>
        <taxon>Arachnida</taxon>
        <taxon>Acari</taxon>
        <taxon>Acariformes</taxon>
        <taxon>Sarcoptiformes</taxon>
        <taxon>Oribatida</taxon>
        <taxon>Brachypylina</taxon>
        <taxon>Oppioidea</taxon>
        <taxon>Oppiidae</taxon>
        <taxon>Medioppia</taxon>
    </lineage>
</organism>
<evidence type="ECO:0000256" key="2">
    <source>
        <dbReference type="ARBA" id="ARBA00023274"/>
    </source>
</evidence>
<keyword evidence="2" id="KW-0687">Ribonucleoprotein</keyword>
<feature type="region of interest" description="Disordered" evidence="3">
    <location>
        <begin position="1"/>
        <end position="38"/>
    </location>
</feature>
<dbReference type="GO" id="GO:0005689">
    <property type="term" value="C:U12-type spliceosomal complex"/>
    <property type="evidence" value="ECO:0007669"/>
    <property type="project" value="TreeGrafter"/>
</dbReference>
<dbReference type="EMBL" id="CAJPIZ010043185">
    <property type="protein sequence ID" value="CAG2121951.1"/>
    <property type="molecule type" value="Genomic_DNA"/>
</dbReference>
<sequence length="94" mass="9705">MSSSGNASAANAATGGGERVSSGAVGSSGPPEKKKKESIVDLGKYLDKAIRVKFQGGREASGILKGFDPLLNLVLDNTIELLRGETNVLFEAIV</sequence>
<dbReference type="GO" id="GO:0071004">
    <property type="term" value="C:U2-type prespliceosome"/>
    <property type="evidence" value="ECO:0007669"/>
    <property type="project" value="TreeGrafter"/>
</dbReference>
<dbReference type="SMART" id="SM00651">
    <property type="entry name" value="Sm"/>
    <property type="match status" value="1"/>
</dbReference>
<reference evidence="5" key="1">
    <citation type="submission" date="2020-11" db="EMBL/GenBank/DDBJ databases">
        <authorList>
            <person name="Tran Van P."/>
        </authorList>
    </citation>
    <scope>NUCLEOTIDE SEQUENCE</scope>
</reference>
<dbReference type="Proteomes" id="UP000759131">
    <property type="component" value="Unassembled WGS sequence"/>
</dbReference>
<dbReference type="AlphaFoldDB" id="A0A7R9LUU0"/>
<feature type="domain" description="Sm" evidence="4">
    <location>
        <begin position="37"/>
        <end position="94"/>
    </location>
</feature>
<dbReference type="Gene3D" id="2.30.30.100">
    <property type="match status" value="1"/>
</dbReference>